<proteinExistence type="predicted"/>
<evidence type="ECO:0000313" key="2">
    <source>
        <dbReference type="EMBL" id="KAF5845856.1"/>
    </source>
</evidence>
<dbReference type="SUPFAM" id="SSF53720">
    <property type="entry name" value="ALDH-like"/>
    <property type="match status" value="1"/>
</dbReference>
<dbReference type="InterPro" id="IPR015590">
    <property type="entry name" value="Aldehyde_DH_dom"/>
</dbReference>
<evidence type="ECO:0000259" key="1">
    <source>
        <dbReference type="Pfam" id="PF00171"/>
    </source>
</evidence>
<comment type="caution">
    <text evidence="2">The sequence shown here is derived from an EMBL/GenBank/DDBJ whole genome shotgun (WGS) entry which is preliminary data.</text>
</comment>
<reference evidence="2" key="1">
    <citation type="submission" date="2019-11" db="EMBL/GenBank/DDBJ databases">
        <title>Bipolaris sorokiniana Genome sequencing.</title>
        <authorList>
            <person name="Wang H."/>
        </authorList>
    </citation>
    <scope>NUCLEOTIDE SEQUENCE</scope>
</reference>
<sequence>MGLVLRFFGRELGVYGDEDGVADMSLVLTRDDTNSPEKFSVYNPADETLITSEFPVAGPEDADVAVNGASEALKSGPWKDFTPLQRASCMMKLDDPIEENAEDLFKLETVAIGIQSTMSPFIMKMAADAWRLSLKTMLGGRIRSLDRYSVLRVAAHSLSLRMSL</sequence>
<accession>A0A8H5ZAR2</accession>
<gene>
    <name evidence="2" type="ORF">GGP41_009666</name>
</gene>
<evidence type="ECO:0000313" key="3">
    <source>
        <dbReference type="Proteomes" id="UP000624244"/>
    </source>
</evidence>
<name>A0A8H5ZAR2_COCSA</name>
<dbReference type="Gene3D" id="3.40.605.10">
    <property type="entry name" value="Aldehyde Dehydrogenase, Chain A, domain 1"/>
    <property type="match status" value="1"/>
</dbReference>
<protein>
    <recommendedName>
        <fullName evidence="1">Aldehyde dehydrogenase domain-containing protein</fullName>
    </recommendedName>
</protein>
<dbReference type="GO" id="GO:0016491">
    <property type="term" value="F:oxidoreductase activity"/>
    <property type="evidence" value="ECO:0007669"/>
    <property type="project" value="InterPro"/>
</dbReference>
<dbReference type="EMBL" id="WNKQ01000018">
    <property type="protein sequence ID" value="KAF5845856.1"/>
    <property type="molecule type" value="Genomic_DNA"/>
</dbReference>
<dbReference type="InterPro" id="IPR016161">
    <property type="entry name" value="Ald_DH/histidinol_DH"/>
</dbReference>
<dbReference type="InterPro" id="IPR016162">
    <property type="entry name" value="Ald_DH_N"/>
</dbReference>
<dbReference type="Proteomes" id="UP000624244">
    <property type="component" value="Unassembled WGS sequence"/>
</dbReference>
<organism evidence="2 3">
    <name type="scientific">Cochliobolus sativus</name>
    <name type="common">Common root rot and spot blotch fungus</name>
    <name type="synonym">Bipolaris sorokiniana</name>
    <dbReference type="NCBI Taxonomy" id="45130"/>
    <lineage>
        <taxon>Eukaryota</taxon>
        <taxon>Fungi</taxon>
        <taxon>Dikarya</taxon>
        <taxon>Ascomycota</taxon>
        <taxon>Pezizomycotina</taxon>
        <taxon>Dothideomycetes</taxon>
        <taxon>Pleosporomycetidae</taxon>
        <taxon>Pleosporales</taxon>
        <taxon>Pleosporineae</taxon>
        <taxon>Pleosporaceae</taxon>
        <taxon>Bipolaris</taxon>
    </lineage>
</organism>
<dbReference type="Pfam" id="PF00171">
    <property type="entry name" value="Aldedh"/>
    <property type="match status" value="1"/>
</dbReference>
<feature type="domain" description="Aldehyde dehydrogenase" evidence="1">
    <location>
        <begin position="34"/>
        <end position="134"/>
    </location>
</feature>
<dbReference type="AlphaFoldDB" id="A0A8H5ZAR2"/>